<evidence type="ECO:0000256" key="4">
    <source>
        <dbReference type="SAM" id="Phobius"/>
    </source>
</evidence>
<evidence type="ECO:0000256" key="1">
    <source>
        <dbReference type="ARBA" id="ARBA00009477"/>
    </source>
</evidence>
<dbReference type="Pfam" id="PF25954">
    <property type="entry name" value="Beta-barrel_RND_2"/>
    <property type="match status" value="1"/>
</dbReference>
<reference evidence="7 8" key="1">
    <citation type="submission" date="2015-11" db="EMBL/GenBank/DDBJ databases">
        <title>Genomic analysis of 38 Legionella species identifies large and diverse effector repertoires.</title>
        <authorList>
            <person name="Burstein D."/>
            <person name="Amaro F."/>
            <person name="Zusman T."/>
            <person name="Lifshitz Z."/>
            <person name="Cohen O."/>
            <person name="Gilbert J.A."/>
            <person name="Pupko T."/>
            <person name="Shuman H.A."/>
            <person name="Segal G."/>
        </authorList>
    </citation>
    <scope>NUCLEOTIDE SEQUENCE [LARGE SCALE GENOMIC DNA]</scope>
    <source>
        <strain evidence="7 8">ATCC 700990</strain>
    </source>
</reference>
<keyword evidence="4" id="KW-0472">Membrane</keyword>
<dbReference type="Gene3D" id="2.40.420.20">
    <property type="match status" value="1"/>
</dbReference>
<dbReference type="InterPro" id="IPR051909">
    <property type="entry name" value="MFP_Cation_Efflux"/>
</dbReference>
<dbReference type="PATRIC" id="fig|1212489.4.peg.1254"/>
<evidence type="ECO:0000256" key="3">
    <source>
        <dbReference type="SAM" id="Coils"/>
    </source>
</evidence>
<comment type="similarity">
    <text evidence="1">Belongs to the membrane fusion protein (MFP) (TC 8.A.1) family.</text>
</comment>
<proteinExistence type="inferred from homology"/>
<feature type="domain" description="CusB-like beta-barrel" evidence="5">
    <location>
        <begin position="237"/>
        <end position="312"/>
    </location>
</feature>
<evidence type="ECO:0000259" key="5">
    <source>
        <dbReference type="Pfam" id="PF25954"/>
    </source>
</evidence>
<comment type="caution">
    <text evidence="7">The sequence shown here is derived from an EMBL/GenBank/DDBJ whole genome shotgun (WGS) entry which is preliminary data.</text>
</comment>
<dbReference type="GO" id="GO:0060003">
    <property type="term" value="P:copper ion export"/>
    <property type="evidence" value="ECO:0007669"/>
    <property type="project" value="TreeGrafter"/>
</dbReference>
<evidence type="ECO:0000256" key="2">
    <source>
        <dbReference type="ARBA" id="ARBA00022448"/>
    </source>
</evidence>
<dbReference type="OrthoDB" id="9806939at2"/>
<dbReference type="GO" id="GO:0015679">
    <property type="term" value="P:plasma membrane copper ion transport"/>
    <property type="evidence" value="ECO:0007669"/>
    <property type="project" value="TreeGrafter"/>
</dbReference>
<dbReference type="Gene3D" id="2.40.30.170">
    <property type="match status" value="1"/>
</dbReference>
<dbReference type="FunFam" id="2.40.30.170:FF:000010">
    <property type="entry name" value="Efflux RND transporter periplasmic adaptor subunit"/>
    <property type="match status" value="1"/>
</dbReference>
<dbReference type="GO" id="GO:0030313">
    <property type="term" value="C:cell envelope"/>
    <property type="evidence" value="ECO:0007669"/>
    <property type="project" value="TreeGrafter"/>
</dbReference>
<feature type="domain" description="CzcB-like barrel-sandwich hybrid" evidence="6">
    <location>
        <begin position="91"/>
        <end position="234"/>
    </location>
</feature>
<keyword evidence="8" id="KW-1185">Reference proteome</keyword>
<keyword evidence="2" id="KW-0813">Transport</keyword>
<keyword evidence="4" id="KW-1133">Transmembrane helix</keyword>
<accession>A0A0W0SW92</accession>
<dbReference type="GO" id="GO:0022857">
    <property type="term" value="F:transmembrane transporter activity"/>
    <property type="evidence" value="ECO:0007669"/>
    <property type="project" value="InterPro"/>
</dbReference>
<evidence type="ECO:0000313" key="7">
    <source>
        <dbReference type="EMBL" id="KTC87571.1"/>
    </source>
</evidence>
<evidence type="ECO:0000313" key="8">
    <source>
        <dbReference type="Proteomes" id="UP000054736"/>
    </source>
</evidence>
<dbReference type="InterPro" id="IPR058792">
    <property type="entry name" value="Beta-barrel_RND_2"/>
</dbReference>
<dbReference type="Gene3D" id="1.10.287.470">
    <property type="entry name" value="Helix hairpin bin"/>
    <property type="match status" value="1"/>
</dbReference>
<dbReference type="InterPro" id="IPR006143">
    <property type="entry name" value="RND_pump_MFP"/>
</dbReference>
<dbReference type="PANTHER" id="PTHR30097">
    <property type="entry name" value="CATION EFFLUX SYSTEM PROTEIN CUSB"/>
    <property type="match status" value="1"/>
</dbReference>
<dbReference type="EMBL" id="LNXY01000020">
    <property type="protein sequence ID" value="KTC87571.1"/>
    <property type="molecule type" value="Genomic_DNA"/>
</dbReference>
<dbReference type="InterPro" id="IPR058647">
    <property type="entry name" value="BSH_CzcB-like"/>
</dbReference>
<protein>
    <submittedName>
        <fullName evidence="7">Cation efflux system protein</fullName>
    </submittedName>
</protein>
<dbReference type="SUPFAM" id="SSF111369">
    <property type="entry name" value="HlyD-like secretion proteins"/>
    <property type="match status" value="1"/>
</dbReference>
<gene>
    <name evidence="7" type="ORF">Ldro_1190</name>
</gene>
<dbReference type="GO" id="GO:0016020">
    <property type="term" value="C:membrane"/>
    <property type="evidence" value="ECO:0007669"/>
    <property type="project" value="InterPro"/>
</dbReference>
<keyword evidence="4" id="KW-0812">Transmembrane</keyword>
<feature type="transmembrane region" description="Helical" evidence="4">
    <location>
        <begin position="12"/>
        <end position="32"/>
    </location>
</feature>
<dbReference type="AlphaFoldDB" id="A0A0W0SW92"/>
<dbReference type="Proteomes" id="UP000054736">
    <property type="component" value="Unassembled WGS sequence"/>
</dbReference>
<dbReference type="STRING" id="1212489.Ldro_1190"/>
<keyword evidence="3" id="KW-0175">Coiled coil</keyword>
<feature type="coiled-coil region" evidence="3">
    <location>
        <begin position="165"/>
        <end position="199"/>
    </location>
</feature>
<dbReference type="PANTHER" id="PTHR30097:SF4">
    <property type="entry name" value="SLR6042 PROTEIN"/>
    <property type="match status" value="1"/>
</dbReference>
<sequence>MIPKSLIFKHIFWGLLTLIVAMLVFWLILITYSKKNKPVQQTPPILHIGGRLVIPEHSPLRQFIIIKPVVEQLVISPFTLPAIVEADPATLVKVLPPLAGRITTLNKHLGDPVKAGDILFTIDSPDLAQALSDVSRAQASLTFNQENLKRQQRLSLSNINARRDLQQAQSDNLQAISELERANARLKALNVENTDIKENRLIVRSPLSGRVVDLNAALGGFWNDITAPIMTVADLSQVYVKASAQEKDLRHLYVGQDVDVVLDAYSQHFRSKIQYIGALLNPDTRTVSVRMLFDNKQGLLKPNMFGKASFLSQPHNRVVLPLTTIIQRGFDSIVFVEVAPWQFEPRLLELGPQFNEKVEVLSGLKANERVVVKGGIILND</sequence>
<dbReference type="NCBIfam" id="TIGR01730">
    <property type="entry name" value="RND_mfp"/>
    <property type="match status" value="1"/>
</dbReference>
<name>A0A0W0SW92_9GAMM</name>
<evidence type="ECO:0000259" key="6">
    <source>
        <dbReference type="Pfam" id="PF25973"/>
    </source>
</evidence>
<dbReference type="Pfam" id="PF25973">
    <property type="entry name" value="BSH_CzcB"/>
    <property type="match status" value="1"/>
</dbReference>
<organism evidence="7 8">
    <name type="scientific">Legionella drozanskii LLAP-1</name>
    <dbReference type="NCBI Taxonomy" id="1212489"/>
    <lineage>
        <taxon>Bacteria</taxon>
        <taxon>Pseudomonadati</taxon>
        <taxon>Pseudomonadota</taxon>
        <taxon>Gammaproteobacteria</taxon>
        <taxon>Legionellales</taxon>
        <taxon>Legionellaceae</taxon>
        <taxon>Legionella</taxon>
    </lineage>
</organism>